<dbReference type="Proteomes" id="UP001300745">
    <property type="component" value="Unassembled WGS sequence"/>
</dbReference>
<evidence type="ECO:0000256" key="9">
    <source>
        <dbReference type="ARBA" id="ARBA00049940"/>
    </source>
</evidence>
<evidence type="ECO:0000256" key="10">
    <source>
        <dbReference type="HAMAP-Rule" id="MF_00454"/>
    </source>
</evidence>
<dbReference type="NCBIfam" id="TIGR00494">
    <property type="entry name" value="crcB"/>
    <property type="match status" value="1"/>
</dbReference>
<reference evidence="11 12" key="1">
    <citation type="submission" date="2022-11" db="EMBL/GenBank/DDBJ databases">
        <title>Mycobacterium sp. nov.</title>
        <authorList>
            <person name="Papic B."/>
            <person name="Spicic S."/>
            <person name="Duvnjak S."/>
        </authorList>
    </citation>
    <scope>NUCLEOTIDE SEQUENCE [LARGE SCALE GENOMIC DNA]</scope>
    <source>
        <strain evidence="11 12">CVI_P4</strain>
    </source>
</reference>
<evidence type="ECO:0000313" key="12">
    <source>
        <dbReference type="Proteomes" id="UP001300745"/>
    </source>
</evidence>
<feature type="transmembrane region" description="Helical" evidence="10">
    <location>
        <begin position="6"/>
        <end position="23"/>
    </location>
</feature>
<dbReference type="EMBL" id="JAPJDO010000017">
    <property type="protein sequence ID" value="MCX2938835.1"/>
    <property type="molecule type" value="Genomic_DNA"/>
</dbReference>
<gene>
    <name evidence="10 11" type="primary">crcB</name>
    <name evidence="10" type="synonym">fluC</name>
    <name evidence="11" type="ORF">ORI27_19215</name>
</gene>
<dbReference type="RefSeq" id="WP_265998486.1">
    <property type="nucleotide sequence ID" value="NZ_JAPJDN010000017.1"/>
</dbReference>
<comment type="function">
    <text evidence="9 10">Fluoride-specific ion channel. Important for reducing fluoride concentration in the cell, thus reducing its toxicity.</text>
</comment>
<evidence type="ECO:0000256" key="1">
    <source>
        <dbReference type="ARBA" id="ARBA00004651"/>
    </source>
</evidence>
<feature type="binding site" evidence="10">
    <location>
        <position position="75"/>
    </location>
    <ligand>
        <name>Na(+)</name>
        <dbReference type="ChEBI" id="CHEBI:29101"/>
        <note>structural</note>
    </ligand>
</feature>
<feature type="transmembrane region" description="Helical" evidence="10">
    <location>
        <begin position="35"/>
        <end position="56"/>
    </location>
</feature>
<comment type="activity regulation">
    <text evidence="10">Na(+) is not transported, but it plays an essential structural role and its presence is essential for fluoride channel function.</text>
</comment>
<comment type="catalytic activity">
    <reaction evidence="8">
        <text>fluoride(in) = fluoride(out)</text>
        <dbReference type="Rhea" id="RHEA:76159"/>
        <dbReference type="ChEBI" id="CHEBI:17051"/>
    </reaction>
    <physiologicalReaction direction="left-to-right" evidence="8">
        <dbReference type="Rhea" id="RHEA:76160"/>
    </physiologicalReaction>
</comment>
<feature type="transmembrane region" description="Helical" evidence="10">
    <location>
        <begin position="94"/>
        <end position="118"/>
    </location>
</feature>
<sequence>MTIVLWAGVMVIGGLGSVARFMVDRTVARRAARSFPFGTLAVNVSGAVLLGFVTGLTLSHHVALLAGTAFVGAYTTFSTWMLETQRLTEERQIWPAVVNLVVSILLGVAAAMLGQWIASLL</sequence>
<keyword evidence="10" id="KW-0915">Sodium</keyword>
<keyword evidence="2 10" id="KW-1003">Cell membrane</keyword>
<evidence type="ECO:0000313" key="11">
    <source>
        <dbReference type="EMBL" id="MCX2938835.1"/>
    </source>
</evidence>
<organism evidence="11 12">
    <name type="scientific">Mycobacterium pinniadriaticum</name>
    <dbReference type="NCBI Taxonomy" id="2994102"/>
    <lineage>
        <taxon>Bacteria</taxon>
        <taxon>Bacillati</taxon>
        <taxon>Actinomycetota</taxon>
        <taxon>Actinomycetes</taxon>
        <taxon>Mycobacteriales</taxon>
        <taxon>Mycobacteriaceae</taxon>
        <taxon>Mycobacterium</taxon>
    </lineage>
</organism>
<evidence type="ECO:0000256" key="3">
    <source>
        <dbReference type="ARBA" id="ARBA00022692"/>
    </source>
</evidence>
<keyword evidence="3 10" id="KW-0812">Transmembrane</keyword>
<dbReference type="HAMAP" id="MF_00454">
    <property type="entry name" value="FluC"/>
    <property type="match status" value="1"/>
</dbReference>
<accession>A0ABT3SH30</accession>
<evidence type="ECO:0000256" key="6">
    <source>
        <dbReference type="ARBA" id="ARBA00023303"/>
    </source>
</evidence>
<evidence type="ECO:0000256" key="4">
    <source>
        <dbReference type="ARBA" id="ARBA00022989"/>
    </source>
</evidence>
<evidence type="ECO:0000256" key="7">
    <source>
        <dbReference type="ARBA" id="ARBA00035120"/>
    </source>
</evidence>
<comment type="similarity">
    <text evidence="7 10">Belongs to the fluoride channel Fluc/FEX (TC 1.A.43) family.</text>
</comment>
<dbReference type="PANTHER" id="PTHR28259:SF1">
    <property type="entry name" value="FLUORIDE EXPORT PROTEIN 1-RELATED"/>
    <property type="match status" value="1"/>
</dbReference>
<keyword evidence="5 10" id="KW-0472">Membrane</keyword>
<dbReference type="Pfam" id="PF02537">
    <property type="entry name" value="CRCB"/>
    <property type="match status" value="1"/>
</dbReference>
<dbReference type="PANTHER" id="PTHR28259">
    <property type="entry name" value="FLUORIDE EXPORT PROTEIN 1-RELATED"/>
    <property type="match status" value="1"/>
</dbReference>
<name>A0ABT3SH30_9MYCO</name>
<keyword evidence="6 10" id="KW-0407">Ion channel</keyword>
<feature type="binding site" evidence="10">
    <location>
        <position position="72"/>
    </location>
    <ligand>
        <name>Na(+)</name>
        <dbReference type="ChEBI" id="CHEBI:29101"/>
        <note>structural</note>
    </ligand>
</feature>
<dbReference type="InterPro" id="IPR003691">
    <property type="entry name" value="FluC"/>
</dbReference>
<comment type="caution">
    <text evidence="11">The sequence shown here is derived from an EMBL/GenBank/DDBJ whole genome shotgun (WGS) entry which is preliminary data.</text>
</comment>
<feature type="transmembrane region" description="Helical" evidence="10">
    <location>
        <begin position="62"/>
        <end position="82"/>
    </location>
</feature>
<evidence type="ECO:0000256" key="5">
    <source>
        <dbReference type="ARBA" id="ARBA00023136"/>
    </source>
</evidence>
<dbReference type="NCBIfam" id="NF010824">
    <property type="entry name" value="PRK14228.1"/>
    <property type="match status" value="1"/>
</dbReference>
<evidence type="ECO:0000256" key="8">
    <source>
        <dbReference type="ARBA" id="ARBA00035585"/>
    </source>
</evidence>
<keyword evidence="10" id="KW-0479">Metal-binding</keyword>
<keyword evidence="4 10" id="KW-1133">Transmembrane helix</keyword>
<keyword evidence="10" id="KW-0813">Transport</keyword>
<keyword evidence="12" id="KW-1185">Reference proteome</keyword>
<evidence type="ECO:0000256" key="2">
    <source>
        <dbReference type="ARBA" id="ARBA00022475"/>
    </source>
</evidence>
<keyword evidence="10" id="KW-0406">Ion transport</keyword>
<protein>
    <recommendedName>
        <fullName evidence="10">Fluoride-specific ion channel FluC</fullName>
    </recommendedName>
</protein>
<proteinExistence type="inferred from homology"/>
<comment type="subcellular location">
    <subcellularLocation>
        <location evidence="1 10">Cell membrane</location>
        <topology evidence="1 10">Multi-pass membrane protein</topology>
    </subcellularLocation>
</comment>